<dbReference type="SUPFAM" id="SSF51261">
    <property type="entry name" value="Duplicated hybrid motif"/>
    <property type="match status" value="1"/>
</dbReference>
<organism evidence="2">
    <name type="scientific">marine metagenome</name>
    <dbReference type="NCBI Taxonomy" id="408172"/>
    <lineage>
        <taxon>unclassified sequences</taxon>
        <taxon>metagenomes</taxon>
        <taxon>ecological metagenomes</taxon>
    </lineage>
</organism>
<feature type="non-terminal residue" evidence="2">
    <location>
        <position position="1"/>
    </location>
</feature>
<evidence type="ECO:0000259" key="1">
    <source>
        <dbReference type="Pfam" id="PF01551"/>
    </source>
</evidence>
<accession>A0A381R1H5</accession>
<feature type="domain" description="M23ase beta-sheet core" evidence="1">
    <location>
        <begin position="176"/>
        <end position="269"/>
    </location>
</feature>
<dbReference type="InterPro" id="IPR011055">
    <property type="entry name" value="Dup_hybrid_motif"/>
</dbReference>
<dbReference type="CDD" id="cd12797">
    <property type="entry name" value="M23_peptidase"/>
    <property type="match status" value="1"/>
</dbReference>
<dbReference type="Gene3D" id="2.70.70.10">
    <property type="entry name" value="Glucose Permease (Domain IIA)"/>
    <property type="match status" value="1"/>
</dbReference>
<dbReference type="InterPro" id="IPR016047">
    <property type="entry name" value="M23ase_b-sheet_dom"/>
</dbReference>
<dbReference type="AlphaFoldDB" id="A0A381R1H5"/>
<dbReference type="Pfam" id="PF01551">
    <property type="entry name" value="Peptidase_M23"/>
    <property type="match status" value="1"/>
</dbReference>
<evidence type="ECO:0000313" key="2">
    <source>
        <dbReference type="EMBL" id="SUZ83483.1"/>
    </source>
</evidence>
<reference evidence="2" key="1">
    <citation type="submission" date="2018-05" db="EMBL/GenBank/DDBJ databases">
        <authorList>
            <person name="Lanie J.A."/>
            <person name="Ng W.-L."/>
            <person name="Kazmierczak K.M."/>
            <person name="Andrzejewski T.M."/>
            <person name="Davidsen T.M."/>
            <person name="Wayne K.J."/>
            <person name="Tettelin H."/>
            <person name="Glass J.I."/>
            <person name="Rusch D."/>
            <person name="Podicherti R."/>
            <person name="Tsui H.-C.T."/>
            <person name="Winkler M.E."/>
        </authorList>
    </citation>
    <scope>NUCLEOTIDE SEQUENCE</scope>
</reference>
<gene>
    <name evidence="2" type="ORF">METZ01_LOCUS36337</name>
</gene>
<dbReference type="InterPro" id="IPR050570">
    <property type="entry name" value="Cell_wall_metabolism_enzyme"/>
</dbReference>
<name>A0A381R1H5_9ZZZZ</name>
<dbReference type="EMBL" id="UINC01001552">
    <property type="protein sequence ID" value="SUZ83483.1"/>
    <property type="molecule type" value="Genomic_DNA"/>
</dbReference>
<dbReference type="PANTHER" id="PTHR21666">
    <property type="entry name" value="PEPTIDASE-RELATED"/>
    <property type="match status" value="1"/>
</dbReference>
<proteinExistence type="predicted"/>
<dbReference type="PANTHER" id="PTHR21666:SF268">
    <property type="entry name" value="PEPTIDASE M23 DOMAIN-CONTAINING PROTEIN"/>
    <property type="match status" value="1"/>
</dbReference>
<protein>
    <recommendedName>
        <fullName evidence="1">M23ase beta-sheet core domain-containing protein</fullName>
    </recommendedName>
</protein>
<sequence>VFRPTGLIGASVALLLALPSTAVAQVADRSVVFTSDPSQALVIDRDAGLQPLIKAASDVLPLAVAGLAVAEARFQGMARLLAEARRRQRAASAALLEVNRLVADIVRDADRLRTTYDDVLGGLSASSRRHLRRDARTRSNRSAVVRQVTSADWVCPIGARTKFRDTWGYPRSGGRSHEGVDLVGIRHDPIVAPVDGVVSYRWDSVGGRSFDLVATDGDYYYGAHLSAYGREGAVRAGDVIGYMGDSGNAQGVHLHFEYHPGGGQNAVNPYPLADAHCTDRADANVSLYD</sequence>
<dbReference type="GO" id="GO:0004222">
    <property type="term" value="F:metalloendopeptidase activity"/>
    <property type="evidence" value="ECO:0007669"/>
    <property type="project" value="TreeGrafter"/>
</dbReference>